<evidence type="ECO:0000313" key="1">
    <source>
        <dbReference type="EMBL" id="CAI0431316.1"/>
    </source>
</evidence>
<gene>
    <name evidence="1" type="ORF">LITE_LOCUS22966</name>
</gene>
<reference evidence="1" key="1">
    <citation type="submission" date="2022-08" db="EMBL/GenBank/DDBJ databases">
        <authorList>
            <person name="Gutierrez-Valencia J."/>
        </authorList>
    </citation>
    <scope>NUCLEOTIDE SEQUENCE</scope>
</reference>
<dbReference type="Proteomes" id="UP001154282">
    <property type="component" value="Unassembled WGS sequence"/>
</dbReference>
<accession>A0AAV0LAK2</accession>
<keyword evidence="2" id="KW-1185">Reference proteome</keyword>
<dbReference type="EMBL" id="CAMGYJ010000006">
    <property type="protein sequence ID" value="CAI0431316.1"/>
    <property type="molecule type" value="Genomic_DNA"/>
</dbReference>
<organism evidence="1 2">
    <name type="scientific">Linum tenue</name>
    <dbReference type="NCBI Taxonomy" id="586396"/>
    <lineage>
        <taxon>Eukaryota</taxon>
        <taxon>Viridiplantae</taxon>
        <taxon>Streptophyta</taxon>
        <taxon>Embryophyta</taxon>
        <taxon>Tracheophyta</taxon>
        <taxon>Spermatophyta</taxon>
        <taxon>Magnoliopsida</taxon>
        <taxon>eudicotyledons</taxon>
        <taxon>Gunneridae</taxon>
        <taxon>Pentapetalae</taxon>
        <taxon>rosids</taxon>
        <taxon>fabids</taxon>
        <taxon>Malpighiales</taxon>
        <taxon>Linaceae</taxon>
        <taxon>Linum</taxon>
    </lineage>
</organism>
<evidence type="ECO:0000313" key="2">
    <source>
        <dbReference type="Proteomes" id="UP001154282"/>
    </source>
</evidence>
<comment type="caution">
    <text evidence="1">The sequence shown here is derived from an EMBL/GenBank/DDBJ whole genome shotgun (WGS) entry which is preliminary data.</text>
</comment>
<protein>
    <submittedName>
        <fullName evidence="1">Uncharacterized protein</fullName>
    </submittedName>
</protein>
<dbReference type="AlphaFoldDB" id="A0AAV0LAK2"/>
<proteinExistence type="predicted"/>
<sequence>VGNGLCKDLFKKWSALDQSCFIVERVSGSITYLLMKVSEGREW</sequence>
<feature type="non-terminal residue" evidence="1">
    <location>
        <position position="1"/>
    </location>
</feature>
<name>A0AAV0LAK2_9ROSI</name>